<reference evidence="1" key="1">
    <citation type="journal article" date="2020" name="Stud. Mycol.">
        <title>101 Dothideomycetes genomes: a test case for predicting lifestyles and emergence of pathogens.</title>
        <authorList>
            <person name="Haridas S."/>
            <person name="Albert R."/>
            <person name="Binder M."/>
            <person name="Bloem J."/>
            <person name="Labutti K."/>
            <person name="Salamov A."/>
            <person name="Andreopoulos B."/>
            <person name="Baker S."/>
            <person name="Barry K."/>
            <person name="Bills G."/>
            <person name="Bluhm B."/>
            <person name="Cannon C."/>
            <person name="Castanera R."/>
            <person name="Culley D."/>
            <person name="Daum C."/>
            <person name="Ezra D."/>
            <person name="Gonzalez J."/>
            <person name="Henrissat B."/>
            <person name="Kuo A."/>
            <person name="Liang C."/>
            <person name="Lipzen A."/>
            <person name="Lutzoni F."/>
            <person name="Magnuson J."/>
            <person name="Mondo S."/>
            <person name="Nolan M."/>
            <person name="Ohm R."/>
            <person name="Pangilinan J."/>
            <person name="Park H.-J."/>
            <person name="Ramirez L."/>
            <person name="Alfaro M."/>
            <person name="Sun H."/>
            <person name="Tritt A."/>
            <person name="Yoshinaga Y."/>
            <person name="Zwiers L.-H."/>
            <person name="Turgeon B."/>
            <person name="Goodwin S."/>
            <person name="Spatafora J."/>
            <person name="Crous P."/>
            <person name="Grigoriev I."/>
        </authorList>
    </citation>
    <scope>NUCLEOTIDE SEQUENCE</scope>
    <source>
        <strain evidence="1">CBS 122368</strain>
    </source>
</reference>
<organism evidence="1 2">
    <name type="scientific">Trematosphaeria pertusa</name>
    <dbReference type="NCBI Taxonomy" id="390896"/>
    <lineage>
        <taxon>Eukaryota</taxon>
        <taxon>Fungi</taxon>
        <taxon>Dikarya</taxon>
        <taxon>Ascomycota</taxon>
        <taxon>Pezizomycotina</taxon>
        <taxon>Dothideomycetes</taxon>
        <taxon>Pleosporomycetidae</taxon>
        <taxon>Pleosporales</taxon>
        <taxon>Massarineae</taxon>
        <taxon>Trematosphaeriaceae</taxon>
        <taxon>Trematosphaeria</taxon>
    </lineage>
</organism>
<gene>
    <name evidence="1" type="ORF">BU26DRAFT_34523</name>
</gene>
<proteinExistence type="predicted"/>
<evidence type="ECO:0000313" key="1">
    <source>
        <dbReference type="EMBL" id="KAF2257042.1"/>
    </source>
</evidence>
<keyword evidence="2" id="KW-1185">Reference proteome</keyword>
<accession>A0A6A6J494</accession>
<dbReference type="GeneID" id="54575703"/>
<evidence type="ECO:0000313" key="2">
    <source>
        <dbReference type="Proteomes" id="UP000800094"/>
    </source>
</evidence>
<dbReference type="AlphaFoldDB" id="A0A6A6J494"/>
<protein>
    <submittedName>
        <fullName evidence="1">Uncharacterized protein</fullName>
    </submittedName>
</protein>
<dbReference type="EMBL" id="ML987189">
    <property type="protein sequence ID" value="KAF2257042.1"/>
    <property type="molecule type" value="Genomic_DNA"/>
</dbReference>
<dbReference type="RefSeq" id="XP_033692046.1">
    <property type="nucleotide sequence ID" value="XM_033822373.1"/>
</dbReference>
<name>A0A6A6J494_9PLEO</name>
<sequence>MSGTPSRVPVVPEEDAAAAETRSCGAGALAEDLQGPPSCGWSFSRASTVLRAELKCHRAPIRMRRNAERARQLYTIRSRQPCGICTSVVAFSALHVKGLARPRGG</sequence>
<dbReference type="Proteomes" id="UP000800094">
    <property type="component" value="Unassembled WGS sequence"/>
</dbReference>